<keyword evidence="3" id="KW-0479">Metal-binding</keyword>
<evidence type="ECO:0000256" key="1">
    <source>
        <dbReference type="ARBA" id="ARBA00004236"/>
    </source>
</evidence>
<organism evidence="9 10">
    <name type="scientific">Candidatus Cryptobacteroides faecigallinarum</name>
    <dbReference type="NCBI Taxonomy" id="2840763"/>
    <lineage>
        <taxon>Bacteria</taxon>
        <taxon>Pseudomonadati</taxon>
        <taxon>Bacteroidota</taxon>
        <taxon>Bacteroidia</taxon>
        <taxon>Bacteroidales</taxon>
        <taxon>Candidatus Cryptobacteroides</taxon>
    </lineage>
</organism>
<dbReference type="InterPro" id="IPR052378">
    <property type="entry name" value="NosR_regulator"/>
</dbReference>
<dbReference type="PROSITE" id="PS51379">
    <property type="entry name" value="4FE4S_FER_2"/>
    <property type="match status" value="2"/>
</dbReference>
<dbReference type="InterPro" id="IPR036163">
    <property type="entry name" value="HMA_dom_sf"/>
</dbReference>
<protein>
    <submittedName>
        <fullName evidence="9">4Fe-4S binding protein</fullName>
    </submittedName>
</protein>
<dbReference type="Pfam" id="PF00403">
    <property type="entry name" value="HMA"/>
    <property type="match status" value="1"/>
</dbReference>
<feature type="transmembrane region" description="Helical" evidence="7">
    <location>
        <begin position="167"/>
        <end position="184"/>
    </location>
</feature>
<evidence type="ECO:0000313" key="9">
    <source>
        <dbReference type="EMBL" id="MBO8475351.1"/>
    </source>
</evidence>
<sequence>MAKNSTIKKNWPKYLLQWGVLAALVVFLTGIIPSKEPADPEAYCPVGGLQALTTWFVSGSLPCSMTTLQIVMGIALAAAVILFSKLFCGYLCPIGTVEDLLTKARKALHIRAITVSNGSMTDKILRVVKYILLFWIFYMTATSSELFCKNLDPYYAVATGFKGEITLWMSIISLVLVILLGFFIDNFWCKYICPLGAASNTFKFWLWVVILFAIYAIFALLGLPIPWFIMLAAFCILGYLLEILCGKPKYQLLYVLKEQDKCTSCGLCTKRCPYHIDVASSKEQKIASVDCTLCGDCIGSCPTEALKIGACKGKGQKWMNYLPAVITVILVILGIWIGGKFELPTIDVTWGVEQTAEDGTVTQLIDPSTLKTAELTGLRSVKCYGSSMAFKARLEKIAGVHGVKTFVNTHRAVVTYDPSVITPEKIQEMIFIPSKFRVNSPDPATVDSIKIVTIRTENMYDKMDLNYLGLQMRNSGKKIYGLQSEFACPLIVRVYMDPSEEVDGKWFKNIVEMDKLEMPVHGGGVKEIEVDYKYEGMEDGVSYMPVDEYLRMMFSPFKAQFKKRVEQYAGQPQYIYEIADQNYEKPIIMRNMPYLSNHLSGNEGIIGIYLDLNEELVPAITIRFAAPMTEEKLWELMTMETWSITYGKDDVREVGAKIGFETPGTVKPYQEKE</sequence>
<dbReference type="InterPro" id="IPR017900">
    <property type="entry name" value="4Fe4S_Fe_S_CS"/>
</dbReference>
<evidence type="ECO:0000313" key="10">
    <source>
        <dbReference type="Proteomes" id="UP000823757"/>
    </source>
</evidence>
<keyword evidence="6 7" id="KW-0472">Membrane</keyword>
<evidence type="ECO:0000256" key="2">
    <source>
        <dbReference type="ARBA" id="ARBA00022475"/>
    </source>
</evidence>
<proteinExistence type="predicted"/>
<evidence type="ECO:0000256" key="6">
    <source>
        <dbReference type="ARBA" id="ARBA00023136"/>
    </source>
</evidence>
<dbReference type="GO" id="GO:0005886">
    <property type="term" value="C:plasma membrane"/>
    <property type="evidence" value="ECO:0007669"/>
    <property type="project" value="UniProtKB-SubCell"/>
</dbReference>
<reference evidence="9" key="2">
    <citation type="journal article" date="2021" name="PeerJ">
        <title>Extensive microbial diversity within the chicken gut microbiome revealed by metagenomics and culture.</title>
        <authorList>
            <person name="Gilroy R."/>
            <person name="Ravi A."/>
            <person name="Getino M."/>
            <person name="Pursley I."/>
            <person name="Horton D.L."/>
            <person name="Alikhan N.F."/>
            <person name="Baker D."/>
            <person name="Gharbi K."/>
            <person name="Hall N."/>
            <person name="Watson M."/>
            <person name="Adriaenssens E.M."/>
            <person name="Foster-Nyarko E."/>
            <person name="Jarju S."/>
            <person name="Secka A."/>
            <person name="Antonio M."/>
            <person name="Oren A."/>
            <person name="Chaudhuri R.R."/>
            <person name="La Ragione R."/>
            <person name="Hildebrand F."/>
            <person name="Pallen M.J."/>
        </authorList>
    </citation>
    <scope>NUCLEOTIDE SEQUENCE</scope>
    <source>
        <strain evidence="9">B1-13419</strain>
    </source>
</reference>
<dbReference type="Pfam" id="PF13187">
    <property type="entry name" value="Fer4_9"/>
    <property type="match status" value="1"/>
</dbReference>
<dbReference type="GO" id="GO:0046872">
    <property type="term" value="F:metal ion binding"/>
    <property type="evidence" value="ECO:0007669"/>
    <property type="project" value="UniProtKB-KW"/>
</dbReference>
<dbReference type="Gene3D" id="3.30.70.100">
    <property type="match status" value="1"/>
</dbReference>
<dbReference type="GO" id="GO:0051536">
    <property type="term" value="F:iron-sulfur cluster binding"/>
    <property type="evidence" value="ECO:0007669"/>
    <property type="project" value="UniProtKB-KW"/>
</dbReference>
<keyword evidence="2" id="KW-1003">Cell membrane</keyword>
<dbReference type="PROSITE" id="PS00198">
    <property type="entry name" value="4FE4S_FER_1"/>
    <property type="match status" value="1"/>
</dbReference>
<name>A0A9D9NIY8_9BACT</name>
<dbReference type="PANTHER" id="PTHR30224:SF4">
    <property type="entry name" value="ELECTRON TRANSPORT PROTEIN YCCM-RELATED"/>
    <property type="match status" value="1"/>
</dbReference>
<dbReference type="EMBL" id="JADIMD010000124">
    <property type="protein sequence ID" value="MBO8475351.1"/>
    <property type="molecule type" value="Genomic_DNA"/>
</dbReference>
<feature type="transmembrane region" description="Helical" evidence="7">
    <location>
        <begin position="52"/>
        <end position="83"/>
    </location>
</feature>
<feature type="transmembrane region" description="Helical" evidence="7">
    <location>
        <begin position="204"/>
        <end position="221"/>
    </location>
</feature>
<feature type="transmembrane region" description="Helical" evidence="7">
    <location>
        <begin position="227"/>
        <end position="245"/>
    </location>
</feature>
<comment type="subcellular location">
    <subcellularLocation>
        <location evidence="1">Cell membrane</location>
    </subcellularLocation>
</comment>
<feature type="transmembrane region" description="Helical" evidence="7">
    <location>
        <begin position="127"/>
        <end position="147"/>
    </location>
</feature>
<dbReference type="InterPro" id="IPR006121">
    <property type="entry name" value="HMA_dom"/>
</dbReference>
<keyword evidence="7" id="KW-0812">Transmembrane</keyword>
<reference evidence="9" key="1">
    <citation type="submission" date="2020-10" db="EMBL/GenBank/DDBJ databases">
        <authorList>
            <person name="Gilroy R."/>
        </authorList>
    </citation>
    <scope>NUCLEOTIDE SEQUENCE</scope>
    <source>
        <strain evidence="9">B1-13419</strain>
    </source>
</reference>
<gene>
    <name evidence="9" type="ORF">IAB91_08700</name>
</gene>
<dbReference type="Proteomes" id="UP000823757">
    <property type="component" value="Unassembled WGS sequence"/>
</dbReference>
<evidence type="ECO:0000256" key="5">
    <source>
        <dbReference type="ARBA" id="ARBA00023014"/>
    </source>
</evidence>
<accession>A0A9D9NIY8</accession>
<dbReference type="AlphaFoldDB" id="A0A9D9NIY8"/>
<keyword evidence="4" id="KW-0408">Iron</keyword>
<dbReference type="Gene3D" id="3.30.70.20">
    <property type="match status" value="1"/>
</dbReference>
<comment type="caution">
    <text evidence="9">The sequence shown here is derived from an EMBL/GenBank/DDBJ whole genome shotgun (WGS) entry which is preliminary data.</text>
</comment>
<dbReference type="PANTHER" id="PTHR30224">
    <property type="entry name" value="ELECTRON TRANSPORT PROTEIN"/>
    <property type="match status" value="1"/>
</dbReference>
<dbReference type="Pfam" id="PF12801">
    <property type="entry name" value="Fer4_5"/>
    <property type="match status" value="2"/>
</dbReference>
<dbReference type="SUPFAM" id="SSF55008">
    <property type="entry name" value="HMA, heavy metal-associated domain"/>
    <property type="match status" value="1"/>
</dbReference>
<evidence type="ECO:0000259" key="8">
    <source>
        <dbReference type="PROSITE" id="PS51379"/>
    </source>
</evidence>
<dbReference type="SUPFAM" id="SSF54862">
    <property type="entry name" value="4Fe-4S ferredoxins"/>
    <property type="match status" value="1"/>
</dbReference>
<feature type="domain" description="4Fe-4S ferredoxin-type" evidence="8">
    <location>
        <begin position="291"/>
        <end position="311"/>
    </location>
</feature>
<evidence type="ECO:0000256" key="3">
    <source>
        <dbReference type="ARBA" id="ARBA00022723"/>
    </source>
</evidence>
<evidence type="ECO:0000256" key="4">
    <source>
        <dbReference type="ARBA" id="ARBA00023004"/>
    </source>
</evidence>
<evidence type="ECO:0000256" key="7">
    <source>
        <dbReference type="SAM" id="Phobius"/>
    </source>
</evidence>
<feature type="transmembrane region" description="Helical" evidence="7">
    <location>
        <begin position="321"/>
        <end position="339"/>
    </location>
</feature>
<dbReference type="InterPro" id="IPR017896">
    <property type="entry name" value="4Fe4S_Fe-S-bd"/>
</dbReference>
<keyword evidence="5" id="KW-0411">Iron-sulfur</keyword>
<keyword evidence="7" id="KW-1133">Transmembrane helix</keyword>
<dbReference type="CDD" id="cd00371">
    <property type="entry name" value="HMA"/>
    <property type="match status" value="1"/>
</dbReference>
<feature type="transmembrane region" description="Helical" evidence="7">
    <location>
        <begin position="12"/>
        <end position="32"/>
    </location>
</feature>
<feature type="domain" description="4Fe-4S ferredoxin-type" evidence="8">
    <location>
        <begin position="253"/>
        <end position="284"/>
    </location>
</feature>